<dbReference type="EMBL" id="AMZH03014782">
    <property type="protein sequence ID" value="RRT47076.1"/>
    <property type="molecule type" value="Genomic_DNA"/>
</dbReference>
<gene>
    <name evidence="2" type="ORF">B296_00021348</name>
</gene>
<reference evidence="2 3" key="1">
    <citation type="journal article" date="2014" name="Agronomy (Basel)">
        <title>A Draft Genome Sequence for Ensete ventricosum, the Drought-Tolerant Tree Against Hunger.</title>
        <authorList>
            <person name="Harrison J."/>
            <person name="Moore K.A."/>
            <person name="Paszkiewicz K."/>
            <person name="Jones T."/>
            <person name="Grant M."/>
            <person name="Ambacheew D."/>
            <person name="Muzemil S."/>
            <person name="Studholme D.J."/>
        </authorList>
    </citation>
    <scope>NUCLEOTIDE SEQUENCE [LARGE SCALE GENOMIC DNA]</scope>
</reference>
<comment type="caution">
    <text evidence="2">The sequence shown here is derived from an EMBL/GenBank/DDBJ whole genome shotgun (WGS) entry which is preliminary data.</text>
</comment>
<name>A0A426Y5P5_ENSVE</name>
<dbReference type="Proteomes" id="UP000287651">
    <property type="component" value="Unassembled WGS sequence"/>
</dbReference>
<protein>
    <submittedName>
        <fullName evidence="2">Uncharacterized protein</fullName>
    </submittedName>
</protein>
<sequence>MMSSGASGPTLGGCASTSLTLDTQWSPGPSFSSWASWSSPPPTLSSLAPPPIALTMWWSNSPSPLPLASPTFATLLSSTAMASVAFSSSIRYTFFLNLNCRCHYINALL</sequence>
<dbReference type="AlphaFoldDB" id="A0A426Y5P5"/>
<organism evidence="2 3">
    <name type="scientific">Ensete ventricosum</name>
    <name type="common">Abyssinian banana</name>
    <name type="synonym">Musa ensete</name>
    <dbReference type="NCBI Taxonomy" id="4639"/>
    <lineage>
        <taxon>Eukaryota</taxon>
        <taxon>Viridiplantae</taxon>
        <taxon>Streptophyta</taxon>
        <taxon>Embryophyta</taxon>
        <taxon>Tracheophyta</taxon>
        <taxon>Spermatophyta</taxon>
        <taxon>Magnoliopsida</taxon>
        <taxon>Liliopsida</taxon>
        <taxon>Zingiberales</taxon>
        <taxon>Musaceae</taxon>
        <taxon>Ensete</taxon>
    </lineage>
</organism>
<feature type="region of interest" description="Disordered" evidence="1">
    <location>
        <begin position="1"/>
        <end position="21"/>
    </location>
</feature>
<evidence type="ECO:0000313" key="2">
    <source>
        <dbReference type="EMBL" id="RRT47076.1"/>
    </source>
</evidence>
<evidence type="ECO:0000256" key="1">
    <source>
        <dbReference type="SAM" id="MobiDB-lite"/>
    </source>
</evidence>
<evidence type="ECO:0000313" key="3">
    <source>
        <dbReference type="Proteomes" id="UP000287651"/>
    </source>
</evidence>
<proteinExistence type="predicted"/>
<accession>A0A426Y5P5</accession>